<name>A0A1E3RFG1_MYCFV</name>
<proteinExistence type="predicted"/>
<evidence type="ECO:0000313" key="2">
    <source>
        <dbReference type="Proteomes" id="UP000094053"/>
    </source>
</evidence>
<dbReference type="Proteomes" id="UP000094053">
    <property type="component" value="Unassembled WGS sequence"/>
</dbReference>
<dbReference type="EMBL" id="MIHA01000014">
    <property type="protein sequence ID" value="ODQ88579.1"/>
    <property type="molecule type" value="Genomic_DNA"/>
</dbReference>
<accession>A0A1E3RFG1</accession>
<gene>
    <name evidence="1" type="ORF">BHQ18_19110</name>
</gene>
<reference evidence="2" key="1">
    <citation type="submission" date="2016-09" db="EMBL/GenBank/DDBJ databases">
        <authorList>
            <person name="Greninger A.L."/>
            <person name="Jerome K.R."/>
            <person name="Mcnair B."/>
            <person name="Wallis C."/>
            <person name="Fang F."/>
        </authorList>
    </citation>
    <scope>NUCLEOTIDE SEQUENCE [LARGE SCALE GENOMIC DNA]</scope>
    <source>
        <strain evidence="2">M6</strain>
    </source>
</reference>
<organism evidence="1 2">
    <name type="scientific">Mycolicibacterium flavescens</name>
    <name type="common">Mycobacterium flavescens</name>
    <dbReference type="NCBI Taxonomy" id="1776"/>
    <lineage>
        <taxon>Bacteria</taxon>
        <taxon>Bacillati</taxon>
        <taxon>Actinomycetota</taxon>
        <taxon>Actinomycetes</taxon>
        <taxon>Mycobacteriales</taxon>
        <taxon>Mycobacteriaceae</taxon>
        <taxon>Mycolicibacterium</taxon>
    </lineage>
</organism>
<comment type="caution">
    <text evidence="1">The sequence shown here is derived from an EMBL/GenBank/DDBJ whole genome shotgun (WGS) entry which is preliminary data.</text>
</comment>
<protein>
    <submittedName>
        <fullName evidence="1">Uncharacterized protein</fullName>
    </submittedName>
</protein>
<evidence type="ECO:0000313" key="1">
    <source>
        <dbReference type="EMBL" id="ODQ88579.1"/>
    </source>
</evidence>
<dbReference type="STRING" id="1776.BHQ18_19110"/>
<dbReference type="AlphaFoldDB" id="A0A1E3RFG1"/>
<sequence>MGEACHSRGIPWLAVTTDPRERLLRMAVLMWSNADRAARAWRMGEWALLHQVRADGSSKPRDSSRFVPDRGSSLDLDDRHCLPQLGANFVSSTARFPVMNAAECLVGASQAFGASLEQKRTSTLSTGILCRSAIESAAKTIWLLADPNRAVRRARSLGYTEREIGYQKKYIAVETRFLEVRTDERRDAARQSFAETEQQFRERLNFLTSLPKAARQRPPSDYEFFVRWAGEWIDQNPPPHITDADGLPHGMSIGAERFYTVGSSFVHGYKWMTAYLGTEENVLTQLAESLAAAVIMTECAVALYEAQATHPARARVRRKNYPDHLDPTVSLWADRYGLPAPAMGEPIPMIIRQEAEAGHETV</sequence>
<keyword evidence="2" id="KW-1185">Reference proteome</keyword>